<dbReference type="RefSeq" id="WP_219482003.1">
    <property type="nucleotide sequence ID" value="NZ_JABZTH010000011.1"/>
</dbReference>
<accession>A0ABS6YE84</accession>
<gene>
    <name evidence="2" type="ORF">KZO38_08930</name>
</gene>
<evidence type="ECO:0000313" key="2">
    <source>
        <dbReference type="EMBL" id="MBW4769880.1"/>
    </source>
</evidence>
<reference evidence="2 3" key="1">
    <citation type="submission" date="2021-07" db="EMBL/GenBank/DDBJ databases">
        <title>Genomic diversity and antimicrobial resistance of Prevotella spp. isolated from chronic lung disease airways.</title>
        <authorList>
            <person name="Webb K.A."/>
            <person name="Olagoke O.S."/>
            <person name="Baird T."/>
            <person name="Neill J."/>
            <person name="Pham A."/>
            <person name="Wells T.J."/>
            <person name="Ramsay K.A."/>
            <person name="Bell S.C."/>
            <person name="Sarovich D.S."/>
            <person name="Price E.P."/>
        </authorList>
    </citation>
    <scope>NUCLEOTIDE SEQUENCE [LARGE SCALE GENOMIC DNA]</scope>
    <source>
        <strain evidence="2 3">SCHI0011.S.12</strain>
    </source>
</reference>
<dbReference type="Proteomes" id="UP000788426">
    <property type="component" value="Unassembled WGS sequence"/>
</dbReference>
<evidence type="ECO:0000256" key="1">
    <source>
        <dbReference type="SAM" id="Phobius"/>
    </source>
</evidence>
<feature type="transmembrane region" description="Helical" evidence="1">
    <location>
        <begin position="46"/>
        <end position="65"/>
    </location>
</feature>
<proteinExistence type="predicted"/>
<sequence length="146" mass="17046">MKKKNIYLNILFYSNILIALVLFILFESNILLEGGWTEQPMKEFVVTYTMELLTIVFVWLSLRLLKFNKIQNWLFSDSEKIESKYFLLASTRILAIGLPLILNVLFYYLFINTTFAGLSAIHLLALMFVFPSKDRFKNDTALSNNN</sequence>
<keyword evidence="1" id="KW-0812">Transmembrane</keyword>
<organism evidence="2 3">
    <name type="scientific">Hoylesella nanceiensis</name>
    <dbReference type="NCBI Taxonomy" id="425941"/>
    <lineage>
        <taxon>Bacteria</taxon>
        <taxon>Pseudomonadati</taxon>
        <taxon>Bacteroidota</taxon>
        <taxon>Bacteroidia</taxon>
        <taxon>Bacteroidales</taxon>
        <taxon>Prevotellaceae</taxon>
        <taxon>Hoylesella</taxon>
    </lineage>
</organism>
<keyword evidence="3" id="KW-1185">Reference proteome</keyword>
<evidence type="ECO:0000313" key="3">
    <source>
        <dbReference type="Proteomes" id="UP000788426"/>
    </source>
</evidence>
<name>A0ABS6YE84_9BACT</name>
<feature type="transmembrane region" description="Helical" evidence="1">
    <location>
        <begin position="108"/>
        <end position="130"/>
    </location>
</feature>
<keyword evidence="1" id="KW-0472">Membrane</keyword>
<comment type="caution">
    <text evidence="2">The sequence shown here is derived from an EMBL/GenBank/DDBJ whole genome shotgun (WGS) entry which is preliminary data.</text>
</comment>
<protein>
    <submittedName>
        <fullName evidence="2">Uncharacterized protein</fullName>
    </submittedName>
</protein>
<feature type="transmembrane region" description="Helical" evidence="1">
    <location>
        <begin position="7"/>
        <end position="26"/>
    </location>
</feature>
<feature type="transmembrane region" description="Helical" evidence="1">
    <location>
        <begin position="85"/>
        <end position="102"/>
    </location>
</feature>
<dbReference type="EMBL" id="JAHXCT010000006">
    <property type="protein sequence ID" value="MBW4769880.1"/>
    <property type="molecule type" value="Genomic_DNA"/>
</dbReference>
<keyword evidence="1" id="KW-1133">Transmembrane helix</keyword>